<feature type="domain" description="Methyltransferase" evidence="1">
    <location>
        <begin position="117"/>
        <end position="253"/>
    </location>
</feature>
<gene>
    <name evidence="2" type="ORF">Naga_100031g11</name>
</gene>
<organism evidence="2 3">
    <name type="scientific">Nannochloropsis gaditana</name>
    <dbReference type="NCBI Taxonomy" id="72520"/>
    <lineage>
        <taxon>Eukaryota</taxon>
        <taxon>Sar</taxon>
        <taxon>Stramenopiles</taxon>
        <taxon>Ochrophyta</taxon>
        <taxon>Eustigmatophyceae</taxon>
        <taxon>Eustigmatales</taxon>
        <taxon>Monodopsidaceae</taxon>
        <taxon>Nannochloropsis</taxon>
    </lineage>
</organism>
<dbReference type="SUPFAM" id="SSF53335">
    <property type="entry name" value="S-adenosyl-L-methionine-dependent methyltransferases"/>
    <property type="match status" value="1"/>
</dbReference>
<dbReference type="InterPro" id="IPR025714">
    <property type="entry name" value="Methyltranfer_dom"/>
</dbReference>
<dbReference type="PANTHER" id="PTHR13369:SF0">
    <property type="entry name" value="GLUTATHIONE S-TRANSFERASE C-TERMINAL DOMAIN-CONTAINING PROTEIN"/>
    <property type="match status" value="1"/>
</dbReference>
<dbReference type="CDD" id="cd02440">
    <property type="entry name" value="AdoMet_MTases"/>
    <property type="match status" value="1"/>
</dbReference>
<dbReference type="PANTHER" id="PTHR13369">
    <property type="match status" value="1"/>
</dbReference>
<keyword evidence="3" id="KW-1185">Reference proteome</keyword>
<dbReference type="OrthoDB" id="206598at2759"/>
<evidence type="ECO:0000313" key="2">
    <source>
        <dbReference type="EMBL" id="EWM26370.1"/>
    </source>
</evidence>
<dbReference type="InterPro" id="IPR029063">
    <property type="entry name" value="SAM-dependent_MTases_sf"/>
</dbReference>
<dbReference type="Pfam" id="PF13679">
    <property type="entry name" value="Methyltransf_32"/>
    <property type="match status" value="1"/>
</dbReference>
<dbReference type="GO" id="GO:0005737">
    <property type="term" value="C:cytoplasm"/>
    <property type="evidence" value="ECO:0007669"/>
    <property type="project" value="TreeGrafter"/>
</dbReference>
<dbReference type="Proteomes" id="UP000019335">
    <property type="component" value="Chromosome 9"/>
</dbReference>
<reference evidence="2 3" key="1">
    <citation type="journal article" date="2014" name="Mol. Plant">
        <title>Chromosome Scale Genome Assembly and Transcriptome Profiling of Nannochloropsis gaditana in Nitrogen Depletion.</title>
        <authorList>
            <person name="Corteggiani Carpinelli E."/>
            <person name="Telatin A."/>
            <person name="Vitulo N."/>
            <person name="Forcato C."/>
            <person name="D'Angelo M."/>
            <person name="Schiavon R."/>
            <person name="Vezzi A."/>
            <person name="Giacometti G.M."/>
            <person name="Morosinotto T."/>
            <person name="Valle G."/>
        </authorList>
    </citation>
    <scope>NUCLEOTIDE SEQUENCE [LARGE SCALE GENOMIC DNA]</scope>
    <source>
        <strain evidence="2 3">B-31</strain>
    </source>
</reference>
<name>W7TH87_9STRA</name>
<accession>W7TH87</accession>
<dbReference type="Gene3D" id="3.40.50.150">
    <property type="entry name" value="Vaccinia Virus protein VP39"/>
    <property type="match status" value="1"/>
</dbReference>
<comment type="caution">
    <text evidence="2">The sequence shown here is derived from an EMBL/GenBank/DDBJ whole genome shotgun (WGS) entry which is preliminary data.</text>
</comment>
<evidence type="ECO:0000313" key="3">
    <source>
        <dbReference type="Proteomes" id="UP000019335"/>
    </source>
</evidence>
<evidence type="ECO:0000259" key="1">
    <source>
        <dbReference type="Pfam" id="PF13679"/>
    </source>
</evidence>
<protein>
    <recommendedName>
        <fullName evidence="1">Methyltransferase domain-containing protein</fullName>
    </recommendedName>
</protein>
<dbReference type="AlphaFoldDB" id="W7TH87"/>
<proteinExistence type="predicted"/>
<sequence length="422" mass="47272">MLSSCTWASDVGHVQVSCESKKEYMHGRARKTRVRALGRRDAPQYETALRLLLAVAQPAYATSSHALNSLSSSCPIMTNLPYSDTVQNCESTAAWLEGRPGLDPAEGHLCNQERARRKRQQVANLVQACHTYIKYLLATWERNSTGKPIRVIEFCCGSGHVALPLAAMYPPVQFILIDNRPASVHQARARAVRAGLQNVTCRCEDLHQFSLGEEFDLGIALHACGPLTDLVMDLCVQQRAAYVLCPCCIGKVQSSPLEYPRSSRFRALNLDRRHYEALASAADMSVRQFCFSPRIQEERLKDCAFADDEEISRMERQQQHRRRRLCKSFVEMDRGFRAQEAGYSTRLMLLTPRECTPKNDMLCGHPEEWQKLPLDALENIGAEVGHEHVHLVDGDDACAFDAWFGDTVGENVEDLASGDESG</sequence>
<dbReference type="EMBL" id="AZIL01000687">
    <property type="protein sequence ID" value="EWM26370.1"/>
    <property type="molecule type" value="Genomic_DNA"/>
</dbReference>